<evidence type="ECO:0000313" key="8">
    <source>
        <dbReference type="Proteomes" id="UP000663852"/>
    </source>
</evidence>
<feature type="transmembrane region" description="Helical" evidence="5">
    <location>
        <begin position="749"/>
        <end position="772"/>
    </location>
</feature>
<proteinExistence type="predicted"/>
<feature type="transmembrane region" description="Helical" evidence="5">
    <location>
        <begin position="1019"/>
        <end position="1040"/>
    </location>
</feature>
<feature type="transmembrane region" description="Helical" evidence="5">
    <location>
        <begin position="784"/>
        <end position="806"/>
    </location>
</feature>
<keyword evidence="5" id="KW-0472">Membrane</keyword>
<organism evidence="7 8">
    <name type="scientific">Adineta ricciae</name>
    <name type="common">Rotifer</name>
    <dbReference type="NCBI Taxonomy" id="249248"/>
    <lineage>
        <taxon>Eukaryota</taxon>
        <taxon>Metazoa</taxon>
        <taxon>Spiralia</taxon>
        <taxon>Gnathifera</taxon>
        <taxon>Rotifera</taxon>
        <taxon>Eurotatoria</taxon>
        <taxon>Bdelloidea</taxon>
        <taxon>Adinetida</taxon>
        <taxon>Adinetidae</taxon>
        <taxon>Adineta</taxon>
    </lineage>
</organism>
<evidence type="ECO:0000256" key="4">
    <source>
        <dbReference type="PROSITE-ProRule" id="PRU00504"/>
    </source>
</evidence>
<dbReference type="SUPFAM" id="SSF81321">
    <property type="entry name" value="Family A G protein-coupled receptor-like"/>
    <property type="match status" value="1"/>
</dbReference>
<dbReference type="OrthoDB" id="342730at2759"/>
<protein>
    <submittedName>
        <fullName evidence="7">Uncharacterized protein</fullName>
    </submittedName>
</protein>
<gene>
    <name evidence="7" type="ORF">EDS130_LOCUS35178</name>
</gene>
<dbReference type="PROSITE" id="PS51125">
    <property type="entry name" value="NHL"/>
    <property type="match status" value="1"/>
</dbReference>
<dbReference type="GO" id="GO:0005576">
    <property type="term" value="C:extracellular region"/>
    <property type="evidence" value="ECO:0007669"/>
    <property type="project" value="TreeGrafter"/>
</dbReference>
<keyword evidence="1 6" id="KW-0732">Signal</keyword>
<dbReference type="Gene3D" id="2.120.10.30">
    <property type="entry name" value="TolB, C-terminal domain"/>
    <property type="match status" value="1"/>
</dbReference>
<feature type="repeat" description="NHL" evidence="4">
    <location>
        <begin position="171"/>
        <end position="207"/>
    </location>
</feature>
<dbReference type="Proteomes" id="UP000663852">
    <property type="component" value="Unassembled WGS sequence"/>
</dbReference>
<evidence type="ECO:0000256" key="6">
    <source>
        <dbReference type="SAM" id="SignalP"/>
    </source>
</evidence>
<feature type="transmembrane region" description="Helical" evidence="5">
    <location>
        <begin position="936"/>
        <end position="961"/>
    </location>
</feature>
<dbReference type="InterPro" id="IPR011042">
    <property type="entry name" value="6-blade_b-propeller_TolB-like"/>
</dbReference>
<dbReference type="Pfam" id="PF01436">
    <property type="entry name" value="NHL"/>
    <property type="match status" value="1"/>
</dbReference>
<name>A0A815JWT7_ADIRI</name>
<dbReference type="PANTHER" id="PTHR10680">
    <property type="entry name" value="PEPTIDYL-GLYCINE ALPHA-AMIDATING MONOOXYGENASE"/>
    <property type="match status" value="1"/>
</dbReference>
<keyword evidence="5" id="KW-1133">Transmembrane helix</keyword>
<evidence type="ECO:0000256" key="3">
    <source>
        <dbReference type="ARBA" id="ARBA00023180"/>
    </source>
</evidence>
<dbReference type="SUPFAM" id="SSF101898">
    <property type="entry name" value="NHL repeat"/>
    <property type="match status" value="1"/>
</dbReference>
<feature type="signal peptide" evidence="6">
    <location>
        <begin position="1"/>
        <end position="15"/>
    </location>
</feature>
<dbReference type="Gene3D" id="1.20.1070.10">
    <property type="entry name" value="Rhodopsin 7-helix transmembrane proteins"/>
    <property type="match status" value="1"/>
</dbReference>
<sequence length="1062" mass="121340">MVVVFLLILINRITTLWFNQPQFCPTVEWSRDAITFVNTSTAGISEGDIFIDANNTIYIAVSQKKQILIWHENTTYPMIIGRDDWSLIFSIFVPNTSEIYISFSDSKIIKWMASTNTFVNITHFQQPCRDIFIDIENHLYCSLYNLAVVVKTSVNGKTPMMIMAGITNIAGSTPDKLYGPSGIFVDRNLDLYVADTWNNRVQLFSSGKNIGKTVAGQSSSDITIALKRPHSTALDADKYLFISDNGNNRIVASGPNGFRCLLGCNGMGKQPHQLNHPMAISFDVHKNVFVYDAANKRFQKFDLQIYSCQNVPVTTRVTYSSMLTRNHTKFSRTRFYHIYYHLEAIKVVVDKNDFYVITANSSIDLYGHIYKDHFDPVDPTKNLIAWYGKCCNKDQFNFTIELLVGTQYILVVTTYNPYDTGPFSVTVFGSYPVRFERISAEQTIISTYISTLTRNHEQYSSTACIPTADRYYEAIEMKVNESGFYAIPISNSMKVGMSMVIYEHHFYALIPEGYQYKGWSTCVPLETIDMVVELFSNIRYILVVTTCTPNMTWGFSIRIFGRSSVSLRRTNASLATYLKYSSELTTDSQEYNNLCDRSYFYYETLRVTVSTDGYYVFSTNKRQKEDMYLYKNHFNPLDPHQNLLLSMEPVHFCVAWNHEAAGTHKLQSHITYILVVTTNQPLTTQAFSISLYGPTNFTLQRFIDNSTYCYVGGPCNTQVKGIGLTLDDILRLEVNRNMSIQDQPLSIKISGALSVIMFVVSVVSSLCSFLTFQNQKSRTVGCGLYFLTSSVTSFLTITMFTVKFWFVVGTQISPFVRQSALQVGCKSIECLLKLFFCWDAWLSACAAVERSASVYKGVRFDKEKSKRFARWIIFTLPVLIMGSLIHEPIYRQISKHETMEKTKNNVGIIPTTEIVTHSYAWCVTTYPQSVQDYNTVILFVHLLGPFLTNLFSSVFIIIASARRRAEAQNRQPYREHLREQWSEHKQLVISPLVLLLLSTPRLVISLLSGCTDVSRYAWLYISAYFISFTPSILIFVIFVLPSTSYRSTFKQSLFRLCKRSRS</sequence>
<keyword evidence="5" id="KW-0812">Transmembrane</keyword>
<keyword evidence="2" id="KW-0677">Repeat</keyword>
<keyword evidence="3" id="KW-0325">Glycoprotein</keyword>
<comment type="caution">
    <text evidence="7">The sequence shown here is derived from an EMBL/GenBank/DDBJ whole genome shotgun (WGS) entry which is preliminary data.</text>
</comment>
<feature type="transmembrane region" description="Helical" evidence="5">
    <location>
        <begin position="868"/>
        <end position="886"/>
    </location>
</feature>
<dbReference type="PANTHER" id="PTHR10680:SF14">
    <property type="entry name" value="PEPTIDYL-GLYCINE ALPHA-AMIDATING MONOOXYGENASE"/>
    <property type="match status" value="1"/>
</dbReference>
<evidence type="ECO:0000313" key="7">
    <source>
        <dbReference type="EMBL" id="CAF1385546.1"/>
    </source>
</evidence>
<dbReference type="InterPro" id="IPR001258">
    <property type="entry name" value="NHL_repeat"/>
</dbReference>
<reference evidence="7" key="1">
    <citation type="submission" date="2021-02" db="EMBL/GenBank/DDBJ databases">
        <authorList>
            <person name="Nowell W R."/>
        </authorList>
    </citation>
    <scope>NUCLEOTIDE SEQUENCE</scope>
</reference>
<evidence type="ECO:0000256" key="5">
    <source>
        <dbReference type="SAM" id="Phobius"/>
    </source>
</evidence>
<dbReference type="EMBL" id="CAJNOJ010000305">
    <property type="protein sequence ID" value="CAF1385546.1"/>
    <property type="molecule type" value="Genomic_DNA"/>
</dbReference>
<accession>A0A815JWT7</accession>
<evidence type="ECO:0000256" key="1">
    <source>
        <dbReference type="ARBA" id="ARBA00022729"/>
    </source>
</evidence>
<feature type="chain" id="PRO_5032414332" evidence="6">
    <location>
        <begin position="16"/>
        <end position="1062"/>
    </location>
</feature>
<dbReference type="CDD" id="cd05819">
    <property type="entry name" value="NHL"/>
    <property type="match status" value="1"/>
</dbReference>
<feature type="transmembrane region" description="Helical" evidence="5">
    <location>
        <begin position="987"/>
        <end position="1007"/>
    </location>
</feature>
<evidence type="ECO:0000256" key="2">
    <source>
        <dbReference type="ARBA" id="ARBA00022737"/>
    </source>
</evidence>
<dbReference type="AlphaFoldDB" id="A0A815JWT7"/>